<name>X1LU20_9ZZZZ</name>
<feature type="non-terminal residue" evidence="1">
    <location>
        <position position="1"/>
    </location>
</feature>
<gene>
    <name evidence="1" type="ORF">S06H3_35424</name>
</gene>
<reference evidence="1" key="1">
    <citation type="journal article" date="2014" name="Front. Microbiol.">
        <title>High frequency of phylogenetically diverse reductive dehalogenase-homologous genes in deep subseafloor sedimentary metagenomes.</title>
        <authorList>
            <person name="Kawai M."/>
            <person name="Futagami T."/>
            <person name="Toyoda A."/>
            <person name="Takaki Y."/>
            <person name="Nishi S."/>
            <person name="Hori S."/>
            <person name="Arai W."/>
            <person name="Tsubouchi T."/>
            <person name="Morono Y."/>
            <person name="Uchiyama I."/>
            <person name="Ito T."/>
            <person name="Fujiyama A."/>
            <person name="Inagaki F."/>
            <person name="Takami H."/>
        </authorList>
    </citation>
    <scope>NUCLEOTIDE SEQUENCE</scope>
    <source>
        <strain evidence="1">Expedition CK06-06</strain>
    </source>
</reference>
<organism evidence="1">
    <name type="scientific">marine sediment metagenome</name>
    <dbReference type="NCBI Taxonomy" id="412755"/>
    <lineage>
        <taxon>unclassified sequences</taxon>
        <taxon>metagenomes</taxon>
        <taxon>ecological metagenomes</taxon>
    </lineage>
</organism>
<sequence length="29" mass="3150">CEIRNGDDAYEHVITVLVVIVGKFGDMGV</sequence>
<dbReference type="AlphaFoldDB" id="X1LU20"/>
<proteinExistence type="predicted"/>
<dbReference type="EMBL" id="BARV01021370">
    <property type="protein sequence ID" value="GAI22867.1"/>
    <property type="molecule type" value="Genomic_DNA"/>
</dbReference>
<comment type="caution">
    <text evidence="1">The sequence shown here is derived from an EMBL/GenBank/DDBJ whole genome shotgun (WGS) entry which is preliminary data.</text>
</comment>
<evidence type="ECO:0000313" key="1">
    <source>
        <dbReference type="EMBL" id="GAI22867.1"/>
    </source>
</evidence>
<protein>
    <submittedName>
        <fullName evidence="1">Uncharacterized protein</fullName>
    </submittedName>
</protein>
<accession>X1LU20</accession>